<evidence type="ECO:0000256" key="2">
    <source>
        <dbReference type="SAM" id="SignalP"/>
    </source>
</evidence>
<feature type="chain" id="PRO_5002625979" evidence="2">
    <location>
        <begin position="24"/>
        <end position="278"/>
    </location>
</feature>
<accession>A0L965</accession>
<reference evidence="5" key="1">
    <citation type="journal article" date="2009" name="Appl. Environ. Microbiol.">
        <title>Complete genome sequence of the chemolithoautotrophic marine magnetotactic coccus strain MC-1.</title>
        <authorList>
            <person name="Schubbe S."/>
            <person name="Williams T.J."/>
            <person name="Xie G."/>
            <person name="Kiss H.E."/>
            <person name="Brettin T.S."/>
            <person name="Martinez D."/>
            <person name="Ross C.A."/>
            <person name="Schuler D."/>
            <person name="Cox B.L."/>
            <person name="Nealson K.H."/>
            <person name="Bazylinski D.A."/>
        </authorList>
    </citation>
    <scope>NUCLEOTIDE SEQUENCE [LARGE SCALE GENOMIC DNA]</scope>
    <source>
        <strain evidence="5">ATCC BAA-1437 / JCM 17883 / MC-1</strain>
    </source>
</reference>
<reference evidence="4 5" key="2">
    <citation type="journal article" date="2012" name="Int. J. Syst. Evol. Microbiol.">
        <title>Magnetococcus marinus gen. nov., sp. nov., a marine, magnetotactic bacterium that represents a novel lineage (Magnetococcaceae fam. nov.; Magnetococcales ord. nov.) at the base of the Alphaproteobacteria.</title>
        <authorList>
            <person name="Bazylinski D.A."/>
            <person name="Williams T.J."/>
            <person name="Lefevre C.T."/>
            <person name="Berg R.J."/>
            <person name="Zhang C.L."/>
            <person name="Bowser S.S."/>
            <person name="Dean A.J."/>
            <person name="Beveridge T.J."/>
        </authorList>
    </citation>
    <scope>NUCLEOTIDE SEQUENCE [LARGE SCALE GENOMIC DNA]</scope>
    <source>
        <strain evidence="5">ATCC BAA-1437 / JCM 17883 / MC-1</strain>
    </source>
</reference>
<dbReference type="HOGENOM" id="CLU_1000405_0_0_5"/>
<dbReference type="OrthoDB" id="9788661at2"/>
<evidence type="ECO:0000313" key="5">
    <source>
        <dbReference type="Proteomes" id="UP000002586"/>
    </source>
</evidence>
<dbReference type="PANTHER" id="PTHR37423:SF2">
    <property type="entry name" value="MEMBRANE-BOUND LYTIC MUREIN TRANSGLYCOSYLASE C"/>
    <property type="match status" value="1"/>
</dbReference>
<sequence length="278" mass="31189" precursor="true">MTRKMLVPLAVLAALSLSVINQAAAASRAEVQNMVVVLAKHTRVPPSLALAVAKVESDFQDDLQGKAGERGVMQILPKTAMNLWGVRADSLDNPRTNIQLGLDFLDRLLERYEGRFDLALSHYNGGSRVGKMPNARVIPSTRDYVDKVLTWEKHFRGQEESLLAANHAPTAEERPAISVIGTQRFPESIKPETGPEPSAQASLQQTRELAQELWGDNPDQTGFTRRLEGHYAGTEEAFNHKGYLSPSARFRGKMNTLRQKFRHYLNNHDRRWQGYSDM</sequence>
<keyword evidence="5" id="KW-1185">Reference proteome</keyword>
<dbReference type="Pfam" id="PF01464">
    <property type="entry name" value="SLT"/>
    <property type="match status" value="1"/>
</dbReference>
<dbReference type="KEGG" id="mgm:Mmc1_2007"/>
<dbReference type="AlphaFoldDB" id="A0L965"/>
<dbReference type="Gene3D" id="1.10.530.10">
    <property type="match status" value="1"/>
</dbReference>
<gene>
    <name evidence="4" type="ordered locus">Mmc1_2007</name>
</gene>
<keyword evidence="2" id="KW-0732">Signal</keyword>
<dbReference type="SUPFAM" id="SSF53955">
    <property type="entry name" value="Lysozyme-like"/>
    <property type="match status" value="1"/>
</dbReference>
<dbReference type="InterPro" id="IPR008258">
    <property type="entry name" value="Transglycosylase_SLT_dom_1"/>
</dbReference>
<feature type="signal peptide" evidence="2">
    <location>
        <begin position="1"/>
        <end position="23"/>
    </location>
</feature>
<feature type="domain" description="Transglycosylase SLT" evidence="3">
    <location>
        <begin position="39"/>
        <end position="127"/>
    </location>
</feature>
<comment type="similarity">
    <text evidence="1">Belongs to the transglycosylase Slt family.</text>
</comment>
<organism evidence="4 5">
    <name type="scientific">Magnetococcus marinus (strain ATCC BAA-1437 / JCM 17883 / MC-1)</name>
    <dbReference type="NCBI Taxonomy" id="156889"/>
    <lineage>
        <taxon>Bacteria</taxon>
        <taxon>Pseudomonadati</taxon>
        <taxon>Pseudomonadota</taxon>
        <taxon>Magnetococcia</taxon>
        <taxon>Magnetococcales</taxon>
        <taxon>Magnetococcaceae</taxon>
        <taxon>Magnetococcus</taxon>
    </lineage>
</organism>
<dbReference type="eggNOG" id="COG0741">
    <property type="taxonomic scope" value="Bacteria"/>
</dbReference>
<dbReference type="InterPro" id="IPR023346">
    <property type="entry name" value="Lysozyme-like_dom_sf"/>
</dbReference>
<protein>
    <submittedName>
        <fullName evidence="4">Lytic transglycosylase, catalytic</fullName>
    </submittedName>
</protein>
<evidence type="ECO:0000313" key="4">
    <source>
        <dbReference type="EMBL" id="ABK44508.1"/>
    </source>
</evidence>
<name>A0L965_MAGMM</name>
<evidence type="ECO:0000259" key="3">
    <source>
        <dbReference type="Pfam" id="PF01464"/>
    </source>
</evidence>
<proteinExistence type="inferred from homology"/>
<dbReference type="EMBL" id="CP000471">
    <property type="protein sequence ID" value="ABK44508.1"/>
    <property type="molecule type" value="Genomic_DNA"/>
</dbReference>
<dbReference type="Proteomes" id="UP000002586">
    <property type="component" value="Chromosome"/>
</dbReference>
<dbReference type="CDD" id="cd16896">
    <property type="entry name" value="LT_Slt70-like"/>
    <property type="match status" value="1"/>
</dbReference>
<dbReference type="STRING" id="156889.Mmc1_2007"/>
<evidence type="ECO:0000256" key="1">
    <source>
        <dbReference type="ARBA" id="ARBA00007734"/>
    </source>
</evidence>
<dbReference type="RefSeq" id="WP_011713643.1">
    <property type="nucleotide sequence ID" value="NC_008576.1"/>
</dbReference>
<dbReference type="CAZy" id="GH23">
    <property type="family name" value="Glycoside Hydrolase Family 23"/>
</dbReference>
<dbReference type="PANTHER" id="PTHR37423">
    <property type="entry name" value="SOLUBLE LYTIC MUREIN TRANSGLYCOSYLASE-RELATED"/>
    <property type="match status" value="1"/>
</dbReference>